<proteinExistence type="predicted"/>
<sequence length="321" mass="33918">MSCDPGHFTHAIAKPNDPLPVRGSYSETPFASAPRRGIGRGQTAATREIGRGPDSSGSSTLLFSWWQPGGVSLRCVCARLVVSVHDVAPASAAETARWCADADGFGIPVSLLVIPGPWRGASLARQPEYAGFLRERRARGDEIMVHGWSHRAGPEGGWPRRTLGRAVARGAAEFAALDRGQAAAKLRDATAVMAESGLSTTGFTPPGWLASPAAEQALRAAGFTHTTDHFGAKDLRTGRRQRGFALSHRPGGGWSERFGAAMLQTFAQRNARNGGLVRLALHPDDLHHPGLRAATLRAIDAALTAGARPTTYAELIEAAAS</sequence>
<dbReference type="EMBL" id="JNFP01000036">
    <property type="protein sequence ID" value="KIA62104.1"/>
    <property type="molecule type" value="Genomic_DNA"/>
</dbReference>
<dbReference type="SUPFAM" id="SSF88713">
    <property type="entry name" value="Glycoside hydrolase/deacetylase"/>
    <property type="match status" value="1"/>
</dbReference>
<evidence type="ECO:0000313" key="3">
    <source>
        <dbReference type="Proteomes" id="UP000031364"/>
    </source>
</evidence>
<dbReference type="InterPro" id="IPR011330">
    <property type="entry name" value="Glyco_hydro/deAcase_b/a-brl"/>
</dbReference>
<dbReference type="CDD" id="cd11374">
    <property type="entry name" value="CE4_u10"/>
    <property type="match status" value="1"/>
</dbReference>
<accession>A0ABR4ZAR3</accession>
<evidence type="ECO:0000256" key="1">
    <source>
        <dbReference type="SAM" id="MobiDB-lite"/>
    </source>
</evidence>
<keyword evidence="3" id="KW-1185">Reference proteome</keyword>
<feature type="region of interest" description="Disordered" evidence="1">
    <location>
        <begin position="19"/>
        <end position="58"/>
    </location>
</feature>
<gene>
    <name evidence="2" type="ORF">FG87_27185</name>
</gene>
<protein>
    <submittedName>
        <fullName evidence="2">Deacetylase</fullName>
    </submittedName>
</protein>
<evidence type="ECO:0000313" key="2">
    <source>
        <dbReference type="EMBL" id="KIA62104.1"/>
    </source>
</evidence>
<name>A0ABR4ZAR3_9NOCA</name>
<dbReference type="Proteomes" id="UP000031364">
    <property type="component" value="Unassembled WGS sequence"/>
</dbReference>
<dbReference type="Pfam" id="PF10096">
    <property type="entry name" value="DUF2334"/>
    <property type="match status" value="1"/>
</dbReference>
<reference evidence="2 3" key="1">
    <citation type="journal article" date="2014" name="Int. J. Syst. Evol. Microbiol.">
        <title>Nocardia vulneris sp. nov., isolated from wounds of human patients in North America.</title>
        <authorList>
            <person name="Lasker B.A."/>
            <person name="Bell M."/>
            <person name="Klenk H.P."/>
            <person name="Sproer C."/>
            <person name="Schumann C."/>
            <person name="Schumann P."/>
            <person name="Brown J.M."/>
        </authorList>
    </citation>
    <scope>NUCLEOTIDE SEQUENCE [LARGE SCALE GENOMIC DNA]</scope>
    <source>
        <strain evidence="2 3">W9851</strain>
    </source>
</reference>
<organism evidence="2 3">
    <name type="scientific">Nocardia vulneris</name>
    <dbReference type="NCBI Taxonomy" id="1141657"/>
    <lineage>
        <taxon>Bacteria</taxon>
        <taxon>Bacillati</taxon>
        <taxon>Actinomycetota</taxon>
        <taxon>Actinomycetes</taxon>
        <taxon>Mycobacteriales</taxon>
        <taxon>Nocardiaceae</taxon>
        <taxon>Nocardia</taxon>
    </lineage>
</organism>
<comment type="caution">
    <text evidence="2">The sequence shown here is derived from an EMBL/GenBank/DDBJ whole genome shotgun (WGS) entry which is preliminary data.</text>
</comment>
<dbReference type="InterPro" id="IPR018763">
    <property type="entry name" value="DUF2334"/>
</dbReference>
<dbReference type="Gene3D" id="3.20.20.370">
    <property type="entry name" value="Glycoside hydrolase/deacetylase"/>
    <property type="match status" value="1"/>
</dbReference>